<protein>
    <submittedName>
        <fullName evidence="2">Uncharacterized protein</fullName>
    </submittedName>
</protein>
<evidence type="ECO:0000313" key="2">
    <source>
        <dbReference type="EMBL" id="QEL20702.1"/>
    </source>
</evidence>
<dbReference type="AlphaFoldDB" id="A0A5C1ASZ4"/>
<gene>
    <name evidence="2" type="ORF">PX52LOC_07810</name>
</gene>
<evidence type="ECO:0000313" key="3">
    <source>
        <dbReference type="Proteomes" id="UP000324974"/>
    </source>
</evidence>
<dbReference type="KEGG" id="lrs:PX52LOC_07810"/>
<keyword evidence="3" id="KW-1185">Reference proteome</keyword>
<feature type="compositionally biased region" description="Pro residues" evidence="1">
    <location>
        <begin position="67"/>
        <end position="78"/>
    </location>
</feature>
<feature type="region of interest" description="Disordered" evidence="1">
    <location>
        <begin position="48"/>
        <end position="78"/>
    </location>
</feature>
<name>A0A5C1ASZ4_9BACT</name>
<dbReference type="Proteomes" id="UP000324974">
    <property type="component" value="Chromosome"/>
</dbReference>
<feature type="compositionally biased region" description="Low complexity" evidence="1">
    <location>
        <begin position="49"/>
        <end position="61"/>
    </location>
</feature>
<evidence type="ECO:0000256" key="1">
    <source>
        <dbReference type="SAM" id="MobiDB-lite"/>
    </source>
</evidence>
<accession>A0A5C1ASZ4</accession>
<proteinExistence type="predicted"/>
<organism evidence="2 3">
    <name type="scientific">Limnoglobus roseus</name>
    <dbReference type="NCBI Taxonomy" id="2598579"/>
    <lineage>
        <taxon>Bacteria</taxon>
        <taxon>Pseudomonadati</taxon>
        <taxon>Planctomycetota</taxon>
        <taxon>Planctomycetia</taxon>
        <taxon>Gemmatales</taxon>
        <taxon>Gemmataceae</taxon>
        <taxon>Limnoglobus</taxon>
    </lineage>
</organism>
<sequence length="78" mass="7886">MPAEAVVVRSGASQVFVGLEDWPAAGGRPPRPPGSCRRTCGYVGWSDVPAGTAPTTLTAGAWRAPGGRPPSTPPASDD</sequence>
<dbReference type="EMBL" id="CP042425">
    <property type="protein sequence ID" value="QEL20702.1"/>
    <property type="molecule type" value="Genomic_DNA"/>
</dbReference>
<reference evidence="3" key="1">
    <citation type="submission" date="2019-08" db="EMBL/GenBank/DDBJ databases">
        <title>Limnoglobus roseus gen. nov., sp. nov., a novel freshwater planctomycete with a giant genome from the family Gemmataceae.</title>
        <authorList>
            <person name="Kulichevskaya I.S."/>
            <person name="Naumoff D.G."/>
            <person name="Miroshnikov K."/>
            <person name="Ivanova A."/>
            <person name="Philippov D.A."/>
            <person name="Hakobyan A."/>
            <person name="Rijpstra I.C."/>
            <person name="Sinninghe Damste J.S."/>
            <person name="Liesack W."/>
            <person name="Dedysh S.N."/>
        </authorList>
    </citation>
    <scope>NUCLEOTIDE SEQUENCE [LARGE SCALE GENOMIC DNA]</scope>
    <source>
        <strain evidence="3">PX52</strain>
    </source>
</reference>
<dbReference type="RefSeq" id="WP_149114964.1">
    <property type="nucleotide sequence ID" value="NZ_CP042425.1"/>
</dbReference>